<evidence type="ECO:0000313" key="1">
    <source>
        <dbReference type="EMBL" id="THD18895.1"/>
    </source>
</evidence>
<organism evidence="1 2">
    <name type="scientific">Fasciola hepatica</name>
    <name type="common">Liver fluke</name>
    <dbReference type="NCBI Taxonomy" id="6192"/>
    <lineage>
        <taxon>Eukaryota</taxon>
        <taxon>Metazoa</taxon>
        <taxon>Spiralia</taxon>
        <taxon>Lophotrochozoa</taxon>
        <taxon>Platyhelminthes</taxon>
        <taxon>Trematoda</taxon>
        <taxon>Digenea</taxon>
        <taxon>Plagiorchiida</taxon>
        <taxon>Echinostomata</taxon>
        <taxon>Echinostomatoidea</taxon>
        <taxon>Fasciolidae</taxon>
        <taxon>Fasciola</taxon>
    </lineage>
</organism>
<keyword evidence="2" id="KW-1185">Reference proteome</keyword>
<protein>
    <submittedName>
        <fullName evidence="1">Alpha 1 3-glucosidase</fullName>
    </submittedName>
</protein>
<dbReference type="Proteomes" id="UP000230066">
    <property type="component" value="Unassembled WGS sequence"/>
</dbReference>
<gene>
    <name evidence="1" type="ORF">D915_010425</name>
</gene>
<dbReference type="PANTHER" id="PTHR47027:SF20">
    <property type="entry name" value="REVERSE TRANSCRIPTASE-LIKE PROTEIN WITH RNA-DIRECTED DNA POLYMERASE DOMAIN"/>
    <property type="match status" value="1"/>
</dbReference>
<name>A0A4E0QUH7_FASHE</name>
<dbReference type="AlphaFoldDB" id="A0A4E0QUH7"/>
<dbReference type="EMBL" id="JXXN02008082">
    <property type="protein sequence ID" value="THD18895.1"/>
    <property type="molecule type" value="Genomic_DNA"/>
</dbReference>
<sequence length="216" mass="24524">MDEIMESALQNLQGVGVELKNSGKLCDIDYADDVVCLFEYTERARLAQDRLAKSVAPFGTRFAPLKCKMMLQDWTSAIPSLMLDGEVLSVVDHFTYLGSRVETDGSTVVEVSMQITKTRVAYAGLKHLWRRSDISLKLKSRVYCATRRSVSLYGCETWSLRAEDIRRFEVFNHRCLCSIAGIGWNSRVSNGEVRNRVFGNNSENLLSQRIQISRLR</sequence>
<reference evidence="1" key="1">
    <citation type="submission" date="2019-03" db="EMBL/GenBank/DDBJ databases">
        <title>Improved annotation for the trematode Fasciola hepatica.</title>
        <authorList>
            <person name="Choi Y.-J."/>
            <person name="Martin J."/>
            <person name="Mitreva M."/>
        </authorList>
    </citation>
    <scope>NUCLEOTIDE SEQUENCE [LARGE SCALE GENOMIC DNA]</scope>
</reference>
<proteinExistence type="predicted"/>
<comment type="caution">
    <text evidence="1">The sequence shown here is derived from an EMBL/GenBank/DDBJ whole genome shotgun (WGS) entry which is preliminary data.</text>
</comment>
<evidence type="ECO:0000313" key="2">
    <source>
        <dbReference type="Proteomes" id="UP000230066"/>
    </source>
</evidence>
<accession>A0A4E0QUH7</accession>
<dbReference type="PANTHER" id="PTHR47027">
    <property type="entry name" value="REVERSE TRANSCRIPTASE DOMAIN-CONTAINING PROTEIN"/>
    <property type="match status" value="1"/>
</dbReference>